<feature type="domain" description="RRM" evidence="5">
    <location>
        <begin position="112"/>
        <end position="193"/>
    </location>
</feature>
<keyword evidence="6" id="KW-1185">Reference proteome</keyword>
<dbReference type="KEGG" id="dhe:111595576"/>
<dbReference type="Gene3D" id="3.30.70.330">
    <property type="match status" value="2"/>
</dbReference>
<dbReference type="CDD" id="cd12945">
    <property type="entry name" value="NOPS_NONA_like"/>
    <property type="match status" value="1"/>
</dbReference>
<dbReference type="InterPro" id="IPR000504">
    <property type="entry name" value="RRM_dom"/>
</dbReference>
<dbReference type="AlphaFoldDB" id="A0A6J2SW30"/>
<dbReference type="GO" id="GO:0003723">
    <property type="term" value="F:RNA binding"/>
    <property type="evidence" value="ECO:0007669"/>
    <property type="project" value="UniProtKB-UniRule"/>
</dbReference>
<evidence type="ECO:0000256" key="2">
    <source>
        <dbReference type="ARBA" id="ARBA00022884"/>
    </source>
</evidence>
<keyword evidence="2 3" id="KW-0694">RNA-binding</keyword>
<keyword evidence="4" id="KW-0175">Coiled coil</keyword>
<dbReference type="SMART" id="SM00360">
    <property type="entry name" value="RRM"/>
    <property type="match status" value="2"/>
</dbReference>
<accession>A0A6J2SW30</accession>
<dbReference type="PANTHER" id="PTHR23189">
    <property type="entry name" value="RNA RECOGNITION MOTIF-CONTAINING"/>
    <property type="match status" value="1"/>
</dbReference>
<dbReference type="OrthoDB" id="10067824at2759"/>
<gene>
    <name evidence="7" type="primary">LOC111595576</name>
</gene>
<keyword evidence="1" id="KW-0677">Repeat</keyword>
<evidence type="ECO:0000259" key="5">
    <source>
        <dbReference type="PROSITE" id="PS50102"/>
    </source>
</evidence>
<dbReference type="Gene3D" id="6.10.250.1170">
    <property type="match status" value="1"/>
</dbReference>
<reference evidence="7" key="1">
    <citation type="submission" date="2025-08" db="UniProtKB">
        <authorList>
            <consortium name="RefSeq"/>
        </authorList>
    </citation>
    <scope>IDENTIFICATION</scope>
    <source>
        <strain evidence="7">15085-1641.00</strain>
        <tissue evidence="7">Whole body</tissue>
    </source>
</reference>
<sequence length="414" mass="48277">MQRSDDYFISQRLRNISGPTLELAPMSDEEVIFSGRNRLYVGNLATELQKEKGLRELFNPYGELGDIFYGPDKKFAFVKVDYHANAEKAKRALDGTMTHGRQLRVRFAASATSMRVRNLTPFVTNELLYRAFEIFGPVERAYIIVDDRGNHMGEGIVEFAKKSSANICLRMCQEKCFFLTASLRPCIVEHKEMTDENNGFPEKSITKNSLYNKERSFGPRFAEPDSFDHEYGSRWKELYLLGKAKAAALKREMKLEEQKLDEQLELIRYERETQILRQELRKREADNERLKMEWEMRQKQSMEMDLFDDSAMTRRQNFQMRQDIPLRRRQQERPIYRSEQPDGFGGSCDYANRDMNMENTPFVVFGDAQNIGNLSGSATHNQAAFDINFDDRNRNMVQGNEDIGDNALWGRRSM</sequence>
<dbReference type="InterPro" id="IPR035979">
    <property type="entry name" value="RBD_domain_sf"/>
</dbReference>
<evidence type="ECO:0000256" key="1">
    <source>
        <dbReference type="ARBA" id="ARBA00022737"/>
    </source>
</evidence>
<dbReference type="SUPFAM" id="SSF54928">
    <property type="entry name" value="RNA-binding domain, RBD"/>
    <property type="match status" value="1"/>
</dbReference>
<dbReference type="Proteomes" id="UP000504633">
    <property type="component" value="Unplaced"/>
</dbReference>
<proteinExistence type="predicted"/>
<dbReference type="FunFam" id="3.30.70.330:FF:000043">
    <property type="entry name" value="paraspeckle component 1 isoform X1"/>
    <property type="match status" value="1"/>
</dbReference>
<dbReference type="OMA" id="LKMEWEM"/>
<evidence type="ECO:0000313" key="6">
    <source>
        <dbReference type="Proteomes" id="UP000504633"/>
    </source>
</evidence>
<dbReference type="PROSITE" id="PS50102">
    <property type="entry name" value="RRM"/>
    <property type="match status" value="2"/>
</dbReference>
<dbReference type="Pfam" id="PF00076">
    <property type="entry name" value="RRM_1"/>
    <property type="match status" value="2"/>
</dbReference>
<evidence type="ECO:0000256" key="3">
    <source>
        <dbReference type="PROSITE-ProRule" id="PRU00176"/>
    </source>
</evidence>
<dbReference type="GeneID" id="111595576"/>
<protein>
    <submittedName>
        <fullName evidence="7">Protein no-on-transient A-like</fullName>
    </submittedName>
</protein>
<organism evidence="6 7">
    <name type="scientific">Drosophila hydei</name>
    <name type="common">Fruit fly</name>
    <dbReference type="NCBI Taxonomy" id="7224"/>
    <lineage>
        <taxon>Eukaryota</taxon>
        <taxon>Metazoa</taxon>
        <taxon>Ecdysozoa</taxon>
        <taxon>Arthropoda</taxon>
        <taxon>Hexapoda</taxon>
        <taxon>Insecta</taxon>
        <taxon>Pterygota</taxon>
        <taxon>Neoptera</taxon>
        <taxon>Endopterygota</taxon>
        <taxon>Diptera</taxon>
        <taxon>Brachycera</taxon>
        <taxon>Muscomorpha</taxon>
        <taxon>Ephydroidea</taxon>
        <taxon>Drosophilidae</taxon>
        <taxon>Drosophila</taxon>
    </lineage>
</organism>
<dbReference type="InterPro" id="IPR012975">
    <property type="entry name" value="NOPS"/>
</dbReference>
<dbReference type="InterPro" id="IPR012677">
    <property type="entry name" value="Nucleotide-bd_a/b_plait_sf"/>
</dbReference>
<evidence type="ECO:0000313" key="7">
    <source>
        <dbReference type="RefSeq" id="XP_030080375.1"/>
    </source>
</evidence>
<dbReference type="Pfam" id="PF08075">
    <property type="entry name" value="NOPS"/>
    <property type="match status" value="1"/>
</dbReference>
<feature type="domain" description="RRM" evidence="5">
    <location>
        <begin position="37"/>
        <end position="110"/>
    </location>
</feature>
<dbReference type="RefSeq" id="XP_030080375.1">
    <property type="nucleotide sequence ID" value="XM_030224515.1"/>
</dbReference>
<feature type="coiled-coil region" evidence="4">
    <location>
        <begin position="246"/>
        <end position="293"/>
    </location>
</feature>
<name>A0A6J2SW30_DROHY</name>
<evidence type="ECO:0000256" key="4">
    <source>
        <dbReference type="SAM" id="Coils"/>
    </source>
</evidence>